<dbReference type="AlphaFoldDB" id="A0ABD1RKE3"/>
<proteinExistence type="predicted"/>
<gene>
    <name evidence="2" type="ORF">Fot_42154</name>
</gene>
<dbReference type="InterPro" id="IPR056122">
    <property type="entry name" value="DUF7705"/>
</dbReference>
<reference evidence="3" key="1">
    <citation type="submission" date="2024-07" db="EMBL/GenBank/DDBJ databases">
        <title>Two chromosome-level genome assemblies of Korean endemic species Abeliophyllum distichum and Forsythia ovata (Oleaceae).</title>
        <authorList>
            <person name="Jang H."/>
        </authorList>
    </citation>
    <scope>NUCLEOTIDE SEQUENCE [LARGE SCALE GENOMIC DNA]</scope>
</reference>
<dbReference type="PANTHER" id="PTHR33916:SF8">
    <property type="entry name" value="OS05G0272800 PROTEIN"/>
    <property type="match status" value="1"/>
</dbReference>
<accession>A0ABD1RKE3</accession>
<dbReference type="PANTHER" id="PTHR33916">
    <property type="entry name" value="EXPANSIN-LIKE EG45 DOMAIN-CONTAINING PROTEIN"/>
    <property type="match status" value="1"/>
</dbReference>
<protein>
    <recommendedName>
        <fullName evidence="1">DUF7705 domain-containing protein</fullName>
    </recommendedName>
</protein>
<keyword evidence="3" id="KW-1185">Reference proteome</keyword>
<feature type="domain" description="DUF7705" evidence="1">
    <location>
        <begin position="169"/>
        <end position="321"/>
    </location>
</feature>
<evidence type="ECO:0000259" key="1">
    <source>
        <dbReference type="Pfam" id="PF24804"/>
    </source>
</evidence>
<evidence type="ECO:0000313" key="2">
    <source>
        <dbReference type="EMBL" id="KAL2488862.1"/>
    </source>
</evidence>
<dbReference type="EMBL" id="JBFOLJ010000012">
    <property type="protein sequence ID" value="KAL2488862.1"/>
    <property type="molecule type" value="Genomic_DNA"/>
</dbReference>
<dbReference type="Pfam" id="PF24804">
    <property type="entry name" value="DUF7705"/>
    <property type="match status" value="1"/>
</dbReference>
<evidence type="ECO:0000313" key="3">
    <source>
        <dbReference type="Proteomes" id="UP001604277"/>
    </source>
</evidence>
<name>A0ABD1RKE3_9LAMI</name>
<dbReference type="Proteomes" id="UP001604277">
    <property type="component" value="Unassembled WGS sequence"/>
</dbReference>
<comment type="caution">
    <text evidence="2">The sequence shown here is derived from an EMBL/GenBank/DDBJ whole genome shotgun (WGS) entry which is preliminary data.</text>
</comment>
<organism evidence="2 3">
    <name type="scientific">Forsythia ovata</name>
    <dbReference type="NCBI Taxonomy" id="205694"/>
    <lineage>
        <taxon>Eukaryota</taxon>
        <taxon>Viridiplantae</taxon>
        <taxon>Streptophyta</taxon>
        <taxon>Embryophyta</taxon>
        <taxon>Tracheophyta</taxon>
        <taxon>Spermatophyta</taxon>
        <taxon>Magnoliopsida</taxon>
        <taxon>eudicotyledons</taxon>
        <taxon>Gunneridae</taxon>
        <taxon>Pentapetalae</taxon>
        <taxon>asterids</taxon>
        <taxon>lamiids</taxon>
        <taxon>Lamiales</taxon>
        <taxon>Oleaceae</taxon>
        <taxon>Forsythieae</taxon>
        <taxon>Forsythia</taxon>
    </lineage>
</organism>
<sequence length="321" mass="35759">MSQAESTNIHMEASHPNYLLSETVPSVVHLSDAKENGVVLLEDEFLGQETPLTIDQIDLLREQQKILSGEVALHTSALKRLSEEAAQNPRKEASPSKSQRNTIISIAFPPNIGGKQFPTFFTFLLLSSEIQTLSIMCTDNPSVDLFGIKISKMTYYESLIESGESIWIATNGTAKRLPESPNFKVRLSLDIKQGGGPKSQFYLIDIGSCWKNNGAPCDGDLLTDVTRYSEMIINPETPAWCSPTSIRNCPPFHITPNYTKIHRNDTINFPMVLTTITVLQVMHNTCRNHTAAAILTSNPQAQELVLLLLHPIWAEYGYRTK</sequence>